<dbReference type="Pfam" id="PF25954">
    <property type="entry name" value="Beta-barrel_RND_2"/>
    <property type="match status" value="1"/>
</dbReference>
<comment type="caution">
    <text evidence="6">The sequence shown here is derived from an EMBL/GenBank/DDBJ whole genome shotgun (WGS) entry which is preliminary data.</text>
</comment>
<feature type="domain" description="Multidrug resistance protein MdtA-like barrel-sandwich hybrid" evidence="3">
    <location>
        <begin position="89"/>
        <end position="265"/>
    </location>
</feature>
<gene>
    <name evidence="6" type="ORF">L3556_06665</name>
</gene>
<evidence type="ECO:0000256" key="2">
    <source>
        <dbReference type="SAM" id="Coils"/>
    </source>
</evidence>
<dbReference type="Gene3D" id="2.40.50.100">
    <property type="match status" value="1"/>
</dbReference>
<evidence type="ECO:0000313" key="6">
    <source>
        <dbReference type="EMBL" id="MDG2990617.1"/>
    </source>
</evidence>
<dbReference type="Gene3D" id="2.40.420.20">
    <property type="match status" value="1"/>
</dbReference>
<dbReference type="EMBL" id="JAKKUT010000002">
    <property type="protein sequence ID" value="MDG2990617.1"/>
    <property type="molecule type" value="Genomic_DNA"/>
</dbReference>
<dbReference type="InterPro" id="IPR006143">
    <property type="entry name" value="RND_pump_MFP"/>
</dbReference>
<dbReference type="PANTHER" id="PTHR30469:SF15">
    <property type="entry name" value="HLYD FAMILY OF SECRETION PROTEINS"/>
    <property type="match status" value="1"/>
</dbReference>
<feature type="domain" description="CusB-like beta-barrel" evidence="4">
    <location>
        <begin position="279"/>
        <end position="350"/>
    </location>
</feature>
<evidence type="ECO:0000259" key="4">
    <source>
        <dbReference type="Pfam" id="PF25954"/>
    </source>
</evidence>
<dbReference type="Pfam" id="PF25917">
    <property type="entry name" value="BSH_RND"/>
    <property type="match status" value="1"/>
</dbReference>
<dbReference type="RefSeq" id="WP_277866523.1">
    <property type="nucleotide sequence ID" value="NZ_JAKKUT010000002.1"/>
</dbReference>
<dbReference type="InterPro" id="IPR058649">
    <property type="entry name" value="CzcB_C"/>
</dbReference>
<evidence type="ECO:0000259" key="3">
    <source>
        <dbReference type="Pfam" id="PF25917"/>
    </source>
</evidence>
<feature type="domain" description="CzcB-like C-terminal circularly permuted SH3-like" evidence="5">
    <location>
        <begin position="375"/>
        <end position="418"/>
    </location>
</feature>
<reference evidence="6" key="2">
    <citation type="submission" date="2022-01" db="EMBL/GenBank/DDBJ databases">
        <authorList>
            <person name="Zivanovic Y."/>
            <person name="Moreira D."/>
            <person name="Lopez-Garcia P."/>
        </authorList>
    </citation>
    <scope>NUCLEOTIDE SEQUENCE</scope>
    <source>
        <strain evidence="6">G9</strain>
    </source>
</reference>
<dbReference type="Gene3D" id="1.10.287.470">
    <property type="entry name" value="Helix hairpin bin"/>
    <property type="match status" value="1"/>
</dbReference>
<keyword evidence="2" id="KW-0175">Coiled coil</keyword>
<dbReference type="NCBIfam" id="TIGR01730">
    <property type="entry name" value="RND_mfp"/>
    <property type="match status" value="1"/>
</dbReference>
<dbReference type="PANTHER" id="PTHR30469">
    <property type="entry name" value="MULTIDRUG RESISTANCE PROTEIN MDTA"/>
    <property type="match status" value="1"/>
</dbReference>
<feature type="coiled-coil region" evidence="2">
    <location>
        <begin position="129"/>
        <end position="208"/>
    </location>
</feature>
<name>A0ABT6EXZ7_9SYNE</name>
<dbReference type="SUPFAM" id="SSF111369">
    <property type="entry name" value="HlyD-like secretion proteins"/>
    <property type="match status" value="1"/>
</dbReference>
<dbReference type="Gene3D" id="2.40.30.170">
    <property type="match status" value="1"/>
</dbReference>
<reference evidence="6" key="1">
    <citation type="journal article" date="2022" name="Genome Biol. Evol.">
        <title>A New Gene Family Diagnostic for Intracellular Biomineralization of Amorphous Ca Carbonates by Cyanobacteria.</title>
        <authorList>
            <person name="Benzerara K."/>
            <person name="Duprat E."/>
            <person name="Bitard-Feildel T."/>
            <person name="Caumes G."/>
            <person name="Cassier-Chauvat C."/>
            <person name="Chauvat F."/>
            <person name="Dezi M."/>
            <person name="Diop S.I."/>
            <person name="Gaschignard G."/>
            <person name="Gorgen S."/>
            <person name="Gugger M."/>
            <person name="Lopez-Garcia P."/>
            <person name="Millet M."/>
            <person name="Skouri-Panet F."/>
            <person name="Moreira D."/>
            <person name="Callebaut I."/>
        </authorList>
    </citation>
    <scope>NUCLEOTIDE SEQUENCE</scope>
    <source>
        <strain evidence="6">G9</strain>
    </source>
</reference>
<keyword evidence="7" id="KW-1185">Reference proteome</keyword>
<evidence type="ECO:0000256" key="1">
    <source>
        <dbReference type="ARBA" id="ARBA00009477"/>
    </source>
</evidence>
<dbReference type="InterPro" id="IPR058792">
    <property type="entry name" value="Beta-barrel_RND_2"/>
</dbReference>
<dbReference type="Pfam" id="PF25975">
    <property type="entry name" value="CzcB_C"/>
    <property type="match status" value="1"/>
</dbReference>
<dbReference type="Proteomes" id="UP001154265">
    <property type="component" value="Unassembled WGS sequence"/>
</dbReference>
<sequence length="435" mass="46170">MLHLIQRNLSLQNSRQNRVRSGGSFLVLALLLGTSTLISSCQSSNNSMNPNTMAVARGTEGVAVDVAIAELSPLDTATTYTGTTRPGRDVVIRSQVEGQILSLGVDVGDEIAQGQILGQVDPVVLRTDLIQAESELAARRSEVVQAQSQVNTARTAVEEARLNLQQAESDAQRLESLLADGAIAAQAAEQARTAARTARQVLQSTQAQVSTAQQGVAVAQGRVQAQAALVQQARARLEYAVIRAPLTGVVLERFTETGNLVQTGDDVLRLGDLSQLKIIVELSEKDLGGIEPGQTASIQFDASPGRSLTAQVSRISPAAADARLVPVELVMANPNGQLGSGLLARVKFQRPASDRLVIPQSALGGEDEGRLSTRQGTVFVVSGDQVEERAVELGDRRSGRIEIISGLNPGERYVVRTSRPLKDGDTIRPSILSES</sequence>
<accession>A0ABT6EXZ7</accession>
<dbReference type="InterPro" id="IPR058625">
    <property type="entry name" value="MdtA-like_BSH"/>
</dbReference>
<organism evidence="6 7">
    <name type="scientific">Candidatus Synechococcus calcipolaris G9</name>
    <dbReference type="NCBI Taxonomy" id="1497997"/>
    <lineage>
        <taxon>Bacteria</taxon>
        <taxon>Bacillati</taxon>
        <taxon>Cyanobacteriota</taxon>
        <taxon>Cyanophyceae</taxon>
        <taxon>Synechococcales</taxon>
        <taxon>Synechococcaceae</taxon>
        <taxon>Synechococcus</taxon>
    </lineage>
</organism>
<evidence type="ECO:0000313" key="7">
    <source>
        <dbReference type="Proteomes" id="UP001154265"/>
    </source>
</evidence>
<proteinExistence type="inferred from homology"/>
<comment type="similarity">
    <text evidence="1">Belongs to the membrane fusion protein (MFP) (TC 8.A.1) family.</text>
</comment>
<protein>
    <submittedName>
        <fullName evidence="6">Efflux RND transporter periplasmic adaptor subunit</fullName>
    </submittedName>
</protein>
<evidence type="ECO:0000259" key="5">
    <source>
        <dbReference type="Pfam" id="PF25975"/>
    </source>
</evidence>